<dbReference type="InterPro" id="IPR045184">
    <property type="entry name" value="SMU1"/>
</dbReference>
<dbReference type="GO" id="GO:0000398">
    <property type="term" value="P:mRNA splicing, via spliceosome"/>
    <property type="evidence" value="ECO:0007669"/>
    <property type="project" value="InterPro"/>
</dbReference>
<sequence>MSIDIEAVDVIRLIQQFLKENNLHRTLETMQVSKNLGEETAVSMNTVDNLQVFTQDILRGRWESVLQTIVPLNLPTRKLIDLYEQMALELIEMREIAAARNLIRQTEPMHELRTRHPGRYLHLEGLLSRTYFDPHDIYTEGLPRDKRRQKLAQDLSREVMVVPPSRLLTLIGQALKWQQHQGLLPPDGGFDLFRGVATTAQDEEDKVPTECYSTIKFPREKHAESITFSPNGQYLVTGSEDGFIEVWNYLTGKLRTDLKYQAEDNCMSMKAGVLSLAFSTDGELLASGSREGQIKVWTIKNGQCVRRFPAAHAEGVTSLCFSRSGSQLLSTSFDQTVRLHGLKSGKILKEYRGHTSFVNSAMFTFDMTKVLSASSDGTVKVWDYKTCECLLTLSPQARHAPGVSVPMSVTTAALLQVQRVPRMADQVVVCPRLPAVHIMTVQGKVTKSFQLDKAGEVDFTGIAVSPRGDYIYAVGTDSQLYCFATETGELSQTVKLGDSPILGLVHHPTTNTLAAFNEAGHVSLWKATS</sequence>
<dbReference type="OrthoDB" id="538223at2759"/>
<feature type="repeat" description="WD" evidence="3">
    <location>
        <begin position="351"/>
        <end position="392"/>
    </location>
</feature>
<dbReference type="Proteomes" id="UP001150569">
    <property type="component" value="Unassembled WGS sequence"/>
</dbReference>
<dbReference type="InterPro" id="IPR020472">
    <property type="entry name" value="WD40_PAC1"/>
</dbReference>
<evidence type="ECO:0000313" key="5">
    <source>
        <dbReference type="EMBL" id="KAJ1927611.1"/>
    </source>
</evidence>
<feature type="repeat" description="WD" evidence="3">
    <location>
        <begin position="266"/>
        <end position="307"/>
    </location>
</feature>
<dbReference type="Gene3D" id="2.130.10.10">
    <property type="entry name" value="YVTN repeat-like/Quinoprotein amine dehydrogenase"/>
    <property type="match status" value="2"/>
</dbReference>
<dbReference type="PANTHER" id="PTHR22848">
    <property type="entry name" value="WD40 REPEAT PROTEIN"/>
    <property type="match status" value="1"/>
</dbReference>
<dbReference type="PROSITE" id="PS50082">
    <property type="entry name" value="WD_REPEATS_2"/>
    <property type="match status" value="4"/>
</dbReference>
<dbReference type="SUPFAM" id="SSF50978">
    <property type="entry name" value="WD40 repeat-like"/>
    <property type="match status" value="1"/>
</dbReference>
<organism evidence="5 6">
    <name type="scientific">Tieghemiomyces parasiticus</name>
    <dbReference type="NCBI Taxonomy" id="78921"/>
    <lineage>
        <taxon>Eukaryota</taxon>
        <taxon>Fungi</taxon>
        <taxon>Fungi incertae sedis</taxon>
        <taxon>Zoopagomycota</taxon>
        <taxon>Kickxellomycotina</taxon>
        <taxon>Dimargaritomycetes</taxon>
        <taxon>Dimargaritales</taxon>
        <taxon>Dimargaritaceae</taxon>
        <taxon>Tieghemiomyces</taxon>
    </lineage>
</organism>
<name>A0A9W8E0P0_9FUNG</name>
<dbReference type="InterPro" id="IPR006595">
    <property type="entry name" value="CTLH_C"/>
</dbReference>
<dbReference type="SMART" id="SM00320">
    <property type="entry name" value="WD40"/>
    <property type="match status" value="6"/>
</dbReference>
<dbReference type="InterPro" id="IPR001680">
    <property type="entry name" value="WD40_rpt"/>
</dbReference>
<dbReference type="CDD" id="cd00200">
    <property type="entry name" value="WD40"/>
    <property type="match status" value="1"/>
</dbReference>
<dbReference type="EMBL" id="JANBPT010000110">
    <property type="protein sequence ID" value="KAJ1927611.1"/>
    <property type="molecule type" value="Genomic_DNA"/>
</dbReference>
<gene>
    <name evidence="5" type="ORF">IWQ60_002790</name>
</gene>
<evidence type="ECO:0000256" key="2">
    <source>
        <dbReference type="ARBA" id="ARBA00022737"/>
    </source>
</evidence>
<dbReference type="InterPro" id="IPR015943">
    <property type="entry name" value="WD40/YVTN_repeat-like_dom_sf"/>
</dbReference>
<proteinExistence type="predicted"/>
<dbReference type="Pfam" id="PF17814">
    <property type="entry name" value="LisH_TPL"/>
    <property type="match status" value="1"/>
</dbReference>
<protein>
    <recommendedName>
        <fullName evidence="4">CTLH domain-containing protein</fullName>
    </recommendedName>
</protein>
<keyword evidence="6" id="KW-1185">Reference proteome</keyword>
<dbReference type="PROSITE" id="PS50294">
    <property type="entry name" value="WD_REPEATS_REGION"/>
    <property type="match status" value="3"/>
</dbReference>
<feature type="repeat" description="WD" evidence="3">
    <location>
        <begin position="225"/>
        <end position="257"/>
    </location>
</feature>
<dbReference type="SMART" id="SM00668">
    <property type="entry name" value="CTLH"/>
    <property type="match status" value="1"/>
</dbReference>
<dbReference type="InterPro" id="IPR054532">
    <property type="entry name" value="TPL_SMU1_LisH-like"/>
</dbReference>
<evidence type="ECO:0000256" key="3">
    <source>
        <dbReference type="PROSITE-ProRule" id="PRU00221"/>
    </source>
</evidence>
<dbReference type="PRINTS" id="PR00320">
    <property type="entry name" value="GPROTEINBRPT"/>
</dbReference>
<evidence type="ECO:0000313" key="6">
    <source>
        <dbReference type="Proteomes" id="UP001150569"/>
    </source>
</evidence>
<keyword evidence="1 3" id="KW-0853">WD repeat</keyword>
<evidence type="ECO:0000256" key="1">
    <source>
        <dbReference type="ARBA" id="ARBA00022574"/>
    </source>
</evidence>
<evidence type="ECO:0000259" key="4">
    <source>
        <dbReference type="PROSITE" id="PS50897"/>
    </source>
</evidence>
<dbReference type="AlphaFoldDB" id="A0A9W8E0P0"/>
<dbReference type="PROSITE" id="PS50897">
    <property type="entry name" value="CTLH"/>
    <property type="match status" value="1"/>
</dbReference>
<accession>A0A9W8E0P0</accession>
<reference evidence="5" key="1">
    <citation type="submission" date="2022-07" db="EMBL/GenBank/DDBJ databases">
        <title>Phylogenomic reconstructions and comparative analyses of Kickxellomycotina fungi.</title>
        <authorList>
            <person name="Reynolds N.K."/>
            <person name="Stajich J.E."/>
            <person name="Barry K."/>
            <person name="Grigoriev I.V."/>
            <person name="Crous P."/>
            <person name="Smith M.E."/>
        </authorList>
    </citation>
    <scope>NUCLEOTIDE SEQUENCE</scope>
    <source>
        <strain evidence="5">RSA 861</strain>
    </source>
</reference>
<feature type="domain" description="CTLH" evidence="4">
    <location>
        <begin position="46"/>
        <end position="98"/>
    </location>
</feature>
<dbReference type="InterPro" id="IPR036322">
    <property type="entry name" value="WD40_repeat_dom_sf"/>
</dbReference>
<feature type="repeat" description="WD" evidence="3">
    <location>
        <begin position="309"/>
        <end position="350"/>
    </location>
</feature>
<keyword evidence="2" id="KW-0677">Repeat</keyword>
<dbReference type="Pfam" id="PF00400">
    <property type="entry name" value="WD40"/>
    <property type="match status" value="4"/>
</dbReference>
<comment type="caution">
    <text evidence="5">The sequence shown here is derived from an EMBL/GenBank/DDBJ whole genome shotgun (WGS) entry which is preliminary data.</text>
</comment>